<dbReference type="SUPFAM" id="SSF53850">
    <property type="entry name" value="Periplasmic binding protein-like II"/>
    <property type="match status" value="1"/>
</dbReference>
<dbReference type="AlphaFoldDB" id="A0A1G8L3H7"/>
<keyword evidence="3" id="KW-1185">Reference proteome</keyword>
<dbReference type="InterPro" id="IPR011852">
    <property type="entry name" value="TRAP_TAXI"/>
</dbReference>
<dbReference type="NCBIfam" id="TIGR02122">
    <property type="entry name" value="TRAP_TAXI"/>
    <property type="match status" value="1"/>
</dbReference>
<feature type="chain" id="PRO_5011792964" description="TRAP transporter solute receptor, TAXI family" evidence="1">
    <location>
        <begin position="24"/>
        <end position="326"/>
    </location>
</feature>
<dbReference type="OrthoDB" id="9780180at2"/>
<organism evidence="2 3">
    <name type="scientific">Propionivibrio dicarboxylicus</name>
    <dbReference type="NCBI Taxonomy" id="83767"/>
    <lineage>
        <taxon>Bacteria</taxon>
        <taxon>Pseudomonadati</taxon>
        <taxon>Pseudomonadota</taxon>
        <taxon>Betaproteobacteria</taxon>
        <taxon>Rhodocyclales</taxon>
        <taxon>Rhodocyclaceae</taxon>
        <taxon>Propionivibrio</taxon>
    </lineage>
</organism>
<accession>A0A1G8L3H7</accession>
<dbReference type="CDD" id="cd13568">
    <property type="entry name" value="PBP2_TAXI_TRAP_like_3"/>
    <property type="match status" value="1"/>
</dbReference>
<evidence type="ECO:0000313" key="3">
    <source>
        <dbReference type="Proteomes" id="UP000198607"/>
    </source>
</evidence>
<keyword evidence="1" id="KW-0732">Signal</keyword>
<proteinExistence type="predicted"/>
<evidence type="ECO:0000256" key="1">
    <source>
        <dbReference type="SAM" id="SignalP"/>
    </source>
</evidence>
<feature type="signal peptide" evidence="1">
    <location>
        <begin position="1"/>
        <end position="23"/>
    </location>
</feature>
<sequence>MTRPKAKFVAAALATMLAGGMAAAETREITIGTGSASGVYRIAGETICRLLNRDTARHGLHCQTRGTGGSIHNIEAIRSGALDFGIVQSDVQYLATKGQGQFKDSGPFKDLRAVFAVYPEPLVVLARDKSGVARFEDFRGKRFNVGNPGSGTRTTIDMLLAAAGMSTNDFSRASELSPDEHGKALCENRIDGLGYVVGNPAANLQAITKACNAHLVPLTGPAVDRLVVETPYFAYTTIPGGTYPGNRDAVRSFGVVATFVTSAKVPNETVHAVASAVFEHFDEFRKQHPIFAYLHPMDTVHSGLTAPLHDGAFRYFRERGWIRRGD</sequence>
<dbReference type="Gene3D" id="3.40.190.10">
    <property type="entry name" value="Periplasmic binding protein-like II"/>
    <property type="match status" value="2"/>
</dbReference>
<dbReference type="Proteomes" id="UP000198607">
    <property type="component" value="Unassembled WGS sequence"/>
</dbReference>
<dbReference type="STRING" id="83767.SAMN05660652_03558"/>
<dbReference type="PANTHER" id="PTHR42941:SF1">
    <property type="entry name" value="SLL1037 PROTEIN"/>
    <property type="match status" value="1"/>
</dbReference>
<dbReference type="RefSeq" id="WP_091939641.1">
    <property type="nucleotide sequence ID" value="NZ_FNCY01000020.1"/>
</dbReference>
<dbReference type="EMBL" id="FNCY01000020">
    <property type="protein sequence ID" value="SDI50171.1"/>
    <property type="molecule type" value="Genomic_DNA"/>
</dbReference>
<protein>
    <recommendedName>
        <fullName evidence="4">TRAP transporter solute receptor, TAXI family</fullName>
    </recommendedName>
</protein>
<dbReference type="PANTHER" id="PTHR42941">
    <property type="entry name" value="SLL1037 PROTEIN"/>
    <property type="match status" value="1"/>
</dbReference>
<evidence type="ECO:0008006" key="4">
    <source>
        <dbReference type="Google" id="ProtNLM"/>
    </source>
</evidence>
<evidence type="ECO:0000313" key="2">
    <source>
        <dbReference type="EMBL" id="SDI50171.1"/>
    </source>
</evidence>
<name>A0A1G8L3H7_9RHOO</name>
<dbReference type="Pfam" id="PF16868">
    <property type="entry name" value="NMT1_3"/>
    <property type="match status" value="1"/>
</dbReference>
<reference evidence="2 3" key="1">
    <citation type="submission" date="2016-10" db="EMBL/GenBank/DDBJ databases">
        <authorList>
            <person name="de Groot N.N."/>
        </authorList>
    </citation>
    <scope>NUCLEOTIDE SEQUENCE [LARGE SCALE GENOMIC DNA]</scope>
    <source>
        <strain evidence="2 3">DSM 5885</strain>
    </source>
</reference>
<gene>
    <name evidence="2" type="ORF">SAMN05660652_03558</name>
</gene>